<accession>A0A8S2QLM7</accession>
<dbReference type="SUPFAM" id="SSF56219">
    <property type="entry name" value="DNase I-like"/>
    <property type="match status" value="1"/>
</dbReference>
<feature type="non-terminal residue" evidence="1">
    <location>
        <position position="1"/>
    </location>
</feature>
<dbReference type="Proteomes" id="UP000681722">
    <property type="component" value="Unassembled WGS sequence"/>
</dbReference>
<proteinExistence type="predicted"/>
<reference evidence="1" key="1">
    <citation type="submission" date="2021-02" db="EMBL/GenBank/DDBJ databases">
        <authorList>
            <person name="Nowell W R."/>
        </authorList>
    </citation>
    <scope>NUCLEOTIDE SEQUENCE</scope>
</reference>
<name>A0A8S2QLM7_9BILA</name>
<dbReference type="InterPro" id="IPR036691">
    <property type="entry name" value="Endo/exonu/phosph_ase_sf"/>
</dbReference>
<evidence type="ECO:0000313" key="2">
    <source>
        <dbReference type="Proteomes" id="UP000681722"/>
    </source>
</evidence>
<dbReference type="EMBL" id="CAJOBC010033411">
    <property type="protein sequence ID" value="CAF4100531.1"/>
    <property type="molecule type" value="Genomic_DNA"/>
</dbReference>
<organism evidence="1 2">
    <name type="scientific">Didymodactylos carnosus</name>
    <dbReference type="NCBI Taxonomy" id="1234261"/>
    <lineage>
        <taxon>Eukaryota</taxon>
        <taxon>Metazoa</taxon>
        <taxon>Spiralia</taxon>
        <taxon>Gnathifera</taxon>
        <taxon>Rotifera</taxon>
        <taxon>Eurotatoria</taxon>
        <taxon>Bdelloidea</taxon>
        <taxon>Philodinida</taxon>
        <taxon>Philodinidae</taxon>
        <taxon>Didymodactylos</taxon>
    </lineage>
</organism>
<dbReference type="AlphaFoldDB" id="A0A8S2QLM7"/>
<dbReference type="Gene3D" id="3.60.10.10">
    <property type="entry name" value="Endonuclease/exonuclease/phosphatase"/>
    <property type="match status" value="1"/>
</dbReference>
<evidence type="ECO:0000313" key="1">
    <source>
        <dbReference type="EMBL" id="CAF4100531.1"/>
    </source>
</evidence>
<gene>
    <name evidence="1" type="ORF">SRO942_LOCUS28560</name>
</gene>
<protein>
    <submittedName>
        <fullName evidence="1">Uncharacterized protein</fullName>
    </submittedName>
</protein>
<dbReference type="OrthoDB" id="5859294at2759"/>
<sequence>TQLFYGRAEVKTSDHRPVSGIFDIEVEICDESKLYQEYVQIY</sequence>
<comment type="caution">
    <text evidence="1">The sequence shown here is derived from an EMBL/GenBank/DDBJ whole genome shotgun (WGS) entry which is preliminary data.</text>
</comment>